<evidence type="ECO:0000313" key="2">
    <source>
        <dbReference type="EMBL" id="CAK9157140.1"/>
    </source>
</evidence>
<dbReference type="PANTHER" id="PTHR47676:SF1">
    <property type="entry name" value="SMR DOMAIN-CONTAINING PROTEIN"/>
    <property type="match status" value="1"/>
</dbReference>
<proteinExistence type="predicted"/>
<name>A0ABC8SMS3_9AQUA</name>
<dbReference type="PANTHER" id="PTHR47676">
    <property type="entry name" value="OS01G0225100 PROTEIN"/>
    <property type="match status" value="1"/>
</dbReference>
<protein>
    <recommendedName>
        <fullName evidence="1">Smr domain-containing protein</fullName>
    </recommendedName>
</protein>
<dbReference type="InterPro" id="IPR036063">
    <property type="entry name" value="Smr_dom_sf"/>
</dbReference>
<dbReference type="EMBL" id="CAUOFW020002948">
    <property type="protein sequence ID" value="CAK9157140.1"/>
    <property type="molecule type" value="Genomic_DNA"/>
</dbReference>
<dbReference type="Pfam" id="PF08590">
    <property type="entry name" value="DUF1771"/>
    <property type="match status" value="1"/>
</dbReference>
<feature type="domain" description="Smr" evidence="1">
    <location>
        <begin position="236"/>
        <end position="320"/>
    </location>
</feature>
<gene>
    <name evidence="2" type="ORF">ILEXP_LOCUS25693</name>
</gene>
<sequence length="335" mass="37341">MAGHCGFSIEKALNILLELSASSCKEPKNGQYCEVFILPEAPAVEVGVPKLTDGASDSTSHSSKSELQNSIWSLGCNSRNYFKALTSSEVPSLTSSGGSESELPQKVLESLFNMPRPKSCEHEPNIMNWRNVVKKMESLGQKIESCPSGDGKTQPHAYANGDEYLVFRKTAKQHWDSTKSYYQKAATAYTNGKRDYAAYLSEQGRLHSKMAREADEKASKDIFKARNKSIENVVTIDLHGQHVKQAMRLLKLHLLFGACVRSVQSFRVITGCGSQGVGKSKMKQSSHKVRVICMQVVTLLEKERIEWSEENRGTLFIRLDGQREFSFLDSESDSE</sequence>
<evidence type="ECO:0000259" key="1">
    <source>
        <dbReference type="PROSITE" id="PS50828"/>
    </source>
</evidence>
<dbReference type="Proteomes" id="UP001642360">
    <property type="component" value="Unassembled WGS sequence"/>
</dbReference>
<dbReference type="AlphaFoldDB" id="A0ABC8SMS3"/>
<dbReference type="InterPro" id="IPR055319">
    <property type="entry name" value="At5g58720-like"/>
</dbReference>
<dbReference type="Gene3D" id="3.30.1370.110">
    <property type="match status" value="1"/>
</dbReference>
<reference evidence="2 3" key="1">
    <citation type="submission" date="2024-02" db="EMBL/GenBank/DDBJ databases">
        <authorList>
            <person name="Vignale AGUSTIN F."/>
            <person name="Sosa J E."/>
            <person name="Modenutti C."/>
        </authorList>
    </citation>
    <scope>NUCLEOTIDE SEQUENCE [LARGE SCALE GENOMIC DNA]</scope>
</reference>
<accession>A0ABC8SMS3</accession>
<evidence type="ECO:0000313" key="3">
    <source>
        <dbReference type="Proteomes" id="UP001642360"/>
    </source>
</evidence>
<dbReference type="SMART" id="SM01162">
    <property type="entry name" value="DUF1771"/>
    <property type="match status" value="1"/>
</dbReference>
<keyword evidence="3" id="KW-1185">Reference proteome</keyword>
<organism evidence="2 3">
    <name type="scientific">Ilex paraguariensis</name>
    <name type="common">yerba mate</name>
    <dbReference type="NCBI Taxonomy" id="185542"/>
    <lineage>
        <taxon>Eukaryota</taxon>
        <taxon>Viridiplantae</taxon>
        <taxon>Streptophyta</taxon>
        <taxon>Embryophyta</taxon>
        <taxon>Tracheophyta</taxon>
        <taxon>Spermatophyta</taxon>
        <taxon>Magnoliopsida</taxon>
        <taxon>eudicotyledons</taxon>
        <taxon>Gunneridae</taxon>
        <taxon>Pentapetalae</taxon>
        <taxon>asterids</taxon>
        <taxon>campanulids</taxon>
        <taxon>Aquifoliales</taxon>
        <taxon>Aquifoliaceae</taxon>
        <taxon>Ilex</taxon>
    </lineage>
</organism>
<dbReference type="PROSITE" id="PS50828">
    <property type="entry name" value="SMR"/>
    <property type="match status" value="1"/>
</dbReference>
<dbReference type="InterPro" id="IPR002625">
    <property type="entry name" value="Smr_dom"/>
</dbReference>
<dbReference type="SMART" id="SM00463">
    <property type="entry name" value="SMR"/>
    <property type="match status" value="1"/>
</dbReference>
<dbReference type="SUPFAM" id="SSF160443">
    <property type="entry name" value="SMR domain-like"/>
    <property type="match status" value="1"/>
</dbReference>
<dbReference type="InterPro" id="IPR013899">
    <property type="entry name" value="DUF1771"/>
</dbReference>
<comment type="caution">
    <text evidence="2">The sequence shown here is derived from an EMBL/GenBank/DDBJ whole genome shotgun (WGS) entry which is preliminary data.</text>
</comment>